<dbReference type="Proteomes" id="UP000589036">
    <property type="component" value="Unassembled WGS sequence"/>
</dbReference>
<dbReference type="AlphaFoldDB" id="A0A852TZJ0"/>
<proteinExistence type="predicted"/>
<evidence type="ECO:0000313" key="1">
    <source>
        <dbReference type="EMBL" id="NYE47384.1"/>
    </source>
</evidence>
<sequence length="38" mass="4300">MVVTADSVARFGRFRTVERALRVFGRGPDTHLVWIGPE</sequence>
<reference evidence="1 2" key="1">
    <citation type="submission" date="2020-07" db="EMBL/GenBank/DDBJ databases">
        <title>Sequencing the genomes of 1000 actinobacteria strains.</title>
        <authorList>
            <person name="Klenk H.-P."/>
        </authorList>
    </citation>
    <scope>NUCLEOTIDE SEQUENCE [LARGE SCALE GENOMIC DNA]</scope>
    <source>
        <strain evidence="1 2">CXB654</strain>
    </source>
</reference>
<accession>A0A852TZJ0</accession>
<evidence type="ECO:0000313" key="2">
    <source>
        <dbReference type="Proteomes" id="UP000589036"/>
    </source>
</evidence>
<dbReference type="EMBL" id="JACCCC010000001">
    <property type="protein sequence ID" value="NYE47384.1"/>
    <property type="molecule type" value="Genomic_DNA"/>
</dbReference>
<gene>
    <name evidence="1" type="ORF">HDA32_002504</name>
</gene>
<keyword evidence="2" id="KW-1185">Reference proteome</keyword>
<protein>
    <submittedName>
        <fullName evidence="1">Uncharacterized protein</fullName>
    </submittedName>
</protein>
<comment type="caution">
    <text evidence="1">The sequence shown here is derived from an EMBL/GenBank/DDBJ whole genome shotgun (WGS) entry which is preliminary data.</text>
</comment>
<organism evidence="1 2">
    <name type="scientific">Spinactinospora alkalitolerans</name>
    <dbReference type="NCBI Taxonomy" id="687207"/>
    <lineage>
        <taxon>Bacteria</taxon>
        <taxon>Bacillati</taxon>
        <taxon>Actinomycetota</taxon>
        <taxon>Actinomycetes</taxon>
        <taxon>Streptosporangiales</taxon>
        <taxon>Nocardiopsidaceae</taxon>
        <taxon>Spinactinospora</taxon>
    </lineage>
</organism>
<name>A0A852TZJ0_9ACTN</name>